<dbReference type="InterPro" id="IPR040351">
    <property type="entry name" value="RAB3IL/RAB3IP/Sec2"/>
</dbReference>
<name>A0A9W7YHY1_9FUNG</name>
<dbReference type="GO" id="GO:0005085">
    <property type="term" value="F:guanyl-nucleotide exchange factor activity"/>
    <property type="evidence" value="ECO:0007669"/>
    <property type="project" value="InterPro"/>
</dbReference>
<dbReference type="PANTHER" id="PTHR14430">
    <property type="entry name" value="RABIN3-RELATED"/>
    <property type="match status" value="1"/>
</dbReference>
<comment type="caution">
    <text evidence="4">The sequence shown here is derived from an EMBL/GenBank/DDBJ whole genome shotgun (WGS) entry which is preliminary data.</text>
</comment>
<feature type="compositionally biased region" description="Low complexity" evidence="3">
    <location>
        <begin position="74"/>
        <end position="87"/>
    </location>
</feature>
<feature type="region of interest" description="Disordered" evidence="3">
    <location>
        <begin position="1"/>
        <end position="35"/>
    </location>
</feature>
<keyword evidence="1 2" id="KW-0175">Coiled coil</keyword>
<dbReference type="Gene3D" id="6.10.140.910">
    <property type="match status" value="1"/>
</dbReference>
<feature type="coiled-coil region" evidence="2">
    <location>
        <begin position="103"/>
        <end position="251"/>
    </location>
</feature>
<sequence>MHRSSSSSSMQSSTMLFAETANGDAPNRRSMGDAQDRPMSSIILVAATDENSGCGRSSFVQRQRETNWFRRQSKSSSLSRQPSQALSTANTLPDQTAHYESLLLKVQDQRNAAMAEAAALQQQLDEQRRAHASDVARLRENLESTTRKLCSEFELRAAAEAKCSRMEFELAELSSNIQLEAQNLVAHERREHTSELERVARKHEELAQLMEMERAQVDSLKHSLERATRELDEEREEAERLRSGMVAFERQMSTLIGPFRGALGGSVSAGDVRQGVLNGRPARTASGERQAQSTAQSFESASAAAAVAAAAEPHITGRIFFGSDAVRADTRLAEFLGFINAASDKEAQSSVFMQRSMREDVEPTLATDTASVSLLSGWSKHRRLIHCVQDTSLALESYTPRIHVGRVLSPACYLCGCSVTRLAGSPLADQKSLAAERRTSGRTHEMYRMRFGDDDTDNKPLCAHCHGRMVTVCSFFDYLKIVRRGLIKRPIADIWLEVNRARLQMWLARSGASADSNLMISAV</sequence>
<dbReference type="GO" id="GO:0051286">
    <property type="term" value="C:cell tip"/>
    <property type="evidence" value="ECO:0007669"/>
    <property type="project" value="TreeGrafter"/>
</dbReference>
<dbReference type="EMBL" id="JANBOI010000015">
    <property type="protein sequence ID" value="KAJ1735700.1"/>
    <property type="molecule type" value="Genomic_DNA"/>
</dbReference>
<gene>
    <name evidence="4" type="ORF">LPJ61_000413</name>
</gene>
<dbReference type="AlphaFoldDB" id="A0A9W7YHY1"/>
<evidence type="ECO:0000313" key="5">
    <source>
        <dbReference type="Proteomes" id="UP001143981"/>
    </source>
</evidence>
<dbReference type="OrthoDB" id="5560525at2759"/>
<dbReference type="PANTHER" id="PTHR14430:SF0">
    <property type="entry name" value="SEC2P DOMAIN-CONTAINING PROTEIN"/>
    <property type="match status" value="1"/>
</dbReference>
<evidence type="ECO:0000256" key="3">
    <source>
        <dbReference type="SAM" id="MobiDB-lite"/>
    </source>
</evidence>
<evidence type="ECO:0000256" key="1">
    <source>
        <dbReference type="ARBA" id="ARBA00023054"/>
    </source>
</evidence>
<evidence type="ECO:0008006" key="6">
    <source>
        <dbReference type="Google" id="ProtNLM"/>
    </source>
</evidence>
<dbReference type="GO" id="GO:0006887">
    <property type="term" value="P:exocytosis"/>
    <property type="evidence" value="ECO:0007669"/>
    <property type="project" value="TreeGrafter"/>
</dbReference>
<dbReference type="Pfam" id="PF25555">
    <property type="entry name" value="RAB3A-like_C"/>
    <property type="match status" value="1"/>
</dbReference>
<feature type="compositionally biased region" description="Basic and acidic residues" evidence="3">
    <location>
        <begin position="26"/>
        <end position="35"/>
    </location>
</feature>
<dbReference type="Proteomes" id="UP001143981">
    <property type="component" value="Unassembled WGS sequence"/>
</dbReference>
<reference evidence="4" key="1">
    <citation type="submission" date="2022-07" db="EMBL/GenBank/DDBJ databases">
        <title>Phylogenomic reconstructions and comparative analyses of Kickxellomycotina fungi.</title>
        <authorList>
            <person name="Reynolds N.K."/>
            <person name="Stajich J.E."/>
            <person name="Barry K."/>
            <person name="Grigoriev I.V."/>
            <person name="Crous P."/>
            <person name="Smith M.E."/>
        </authorList>
    </citation>
    <scope>NUCLEOTIDE SEQUENCE</scope>
    <source>
        <strain evidence="4">BCRC 34381</strain>
    </source>
</reference>
<accession>A0A9W7YHY1</accession>
<feature type="compositionally biased region" description="Low complexity" evidence="3">
    <location>
        <begin position="1"/>
        <end position="13"/>
    </location>
</feature>
<protein>
    <recommendedName>
        <fullName evidence="6">GDP/GTP exchange factor Sec2 N-terminal domain-containing protein</fullName>
    </recommendedName>
</protein>
<keyword evidence="5" id="KW-1185">Reference proteome</keyword>
<evidence type="ECO:0000256" key="2">
    <source>
        <dbReference type="SAM" id="Coils"/>
    </source>
</evidence>
<proteinExistence type="predicted"/>
<dbReference type="CDD" id="cd21044">
    <property type="entry name" value="Rab11BD_RAB3IP_like"/>
    <property type="match status" value="1"/>
</dbReference>
<organism evidence="4 5">
    <name type="scientific">Coemansia biformis</name>
    <dbReference type="NCBI Taxonomy" id="1286918"/>
    <lineage>
        <taxon>Eukaryota</taxon>
        <taxon>Fungi</taxon>
        <taxon>Fungi incertae sedis</taxon>
        <taxon>Zoopagomycota</taxon>
        <taxon>Kickxellomycotina</taxon>
        <taxon>Kickxellomycetes</taxon>
        <taxon>Kickxellales</taxon>
        <taxon>Kickxellaceae</taxon>
        <taxon>Coemansia</taxon>
    </lineage>
</organism>
<dbReference type="GO" id="GO:0070319">
    <property type="term" value="C:Golgi to plasma membrane transport vesicle"/>
    <property type="evidence" value="ECO:0007669"/>
    <property type="project" value="TreeGrafter"/>
</dbReference>
<feature type="region of interest" description="Disordered" evidence="3">
    <location>
        <begin position="70"/>
        <end position="92"/>
    </location>
</feature>
<evidence type="ECO:0000313" key="4">
    <source>
        <dbReference type="EMBL" id="KAJ1735700.1"/>
    </source>
</evidence>